<keyword evidence="2" id="KW-1185">Reference proteome</keyword>
<accession>A0A081N9G9</accession>
<proteinExistence type="predicted"/>
<dbReference type="STRING" id="1137799.GZ78_24835"/>
<dbReference type="EMBL" id="JOKH01000007">
    <property type="protein sequence ID" value="KEQ15092.1"/>
    <property type="molecule type" value="Genomic_DNA"/>
</dbReference>
<gene>
    <name evidence="1" type="ORF">GZ78_24835</name>
</gene>
<dbReference type="AlphaFoldDB" id="A0A081N9G9"/>
<dbReference type="Proteomes" id="UP000028073">
    <property type="component" value="Unassembled WGS sequence"/>
</dbReference>
<evidence type="ECO:0000313" key="1">
    <source>
        <dbReference type="EMBL" id="KEQ15092.1"/>
    </source>
</evidence>
<name>A0A081N9G9_9GAMM</name>
<comment type="caution">
    <text evidence="1">The sequence shown here is derived from an EMBL/GenBank/DDBJ whole genome shotgun (WGS) entry which is preliminary data.</text>
</comment>
<sequence length="110" mass="13017">MQDVKKELFQLAGKWLSKTEACYFSIQRGHGNRPEELEDIIKNRYEHNPDLKADPEYRKRIRSICSSRGHLYSLMASHSTKRKQHSYMTDRYRAFYQLKSLADPGYVKSS</sequence>
<protein>
    <submittedName>
        <fullName evidence="1">Uncharacterized protein</fullName>
    </submittedName>
</protein>
<organism evidence="1 2">
    <name type="scientific">Endozoicomonas numazuensis</name>
    <dbReference type="NCBI Taxonomy" id="1137799"/>
    <lineage>
        <taxon>Bacteria</taxon>
        <taxon>Pseudomonadati</taxon>
        <taxon>Pseudomonadota</taxon>
        <taxon>Gammaproteobacteria</taxon>
        <taxon>Oceanospirillales</taxon>
        <taxon>Endozoicomonadaceae</taxon>
        <taxon>Endozoicomonas</taxon>
    </lineage>
</organism>
<evidence type="ECO:0000313" key="2">
    <source>
        <dbReference type="Proteomes" id="UP000028073"/>
    </source>
</evidence>
<reference evidence="1 2" key="1">
    <citation type="submission" date="2014-06" db="EMBL/GenBank/DDBJ databases">
        <title>Whole Genome Sequences of Three Symbiotic Endozoicomonas Bacteria.</title>
        <authorList>
            <person name="Neave M.J."/>
            <person name="Apprill A."/>
            <person name="Voolstra C.R."/>
        </authorList>
    </citation>
    <scope>NUCLEOTIDE SEQUENCE [LARGE SCALE GENOMIC DNA]</scope>
    <source>
        <strain evidence="1 2">DSM 25634</strain>
    </source>
</reference>